<dbReference type="InterPro" id="IPR036390">
    <property type="entry name" value="WH_DNA-bd_sf"/>
</dbReference>
<sequence>MPASHPSSLLTLTTYLLSQTAKIAKRQLDAELQERGMRLRHMLVLAWLTDNGSTSQLSLATNLGLDPSDVTSTIDDLEDLKLVKRSVDPSDRRRKLIAVTSRGTTEFGRLQDIAATISDDLLAPLSERRRAALHADLRAILEA</sequence>
<dbReference type="PROSITE" id="PS50995">
    <property type="entry name" value="HTH_MARR_2"/>
    <property type="match status" value="1"/>
</dbReference>
<organism evidence="2 3">
    <name type="scientific">Aeromicrobium ginsengisoli</name>
    <dbReference type="NCBI Taxonomy" id="363867"/>
    <lineage>
        <taxon>Bacteria</taxon>
        <taxon>Bacillati</taxon>
        <taxon>Actinomycetota</taxon>
        <taxon>Actinomycetes</taxon>
        <taxon>Propionibacteriales</taxon>
        <taxon>Nocardioidaceae</taxon>
        <taxon>Aeromicrobium</taxon>
    </lineage>
</organism>
<dbReference type="AlphaFoldDB" id="A0A5M4FCJ4"/>
<dbReference type="Proteomes" id="UP000380867">
    <property type="component" value="Unassembled WGS sequence"/>
</dbReference>
<dbReference type="SUPFAM" id="SSF46785">
    <property type="entry name" value="Winged helix' DNA-binding domain"/>
    <property type="match status" value="1"/>
</dbReference>
<dbReference type="InterPro" id="IPR000835">
    <property type="entry name" value="HTH_MarR-typ"/>
</dbReference>
<feature type="domain" description="HTH marR-type" evidence="1">
    <location>
        <begin position="10"/>
        <end position="142"/>
    </location>
</feature>
<dbReference type="PANTHER" id="PTHR33164:SF43">
    <property type="entry name" value="HTH-TYPE TRANSCRIPTIONAL REPRESSOR YETL"/>
    <property type="match status" value="1"/>
</dbReference>
<evidence type="ECO:0000313" key="3">
    <source>
        <dbReference type="Proteomes" id="UP000380867"/>
    </source>
</evidence>
<comment type="caution">
    <text evidence="2">The sequence shown here is derived from an EMBL/GenBank/DDBJ whole genome shotgun (WGS) entry which is preliminary data.</text>
</comment>
<protein>
    <submittedName>
        <fullName evidence="2">Winged helix-turn-helix transcriptional regulator</fullName>
    </submittedName>
</protein>
<dbReference type="PRINTS" id="PR00598">
    <property type="entry name" value="HTHMARR"/>
</dbReference>
<dbReference type="GO" id="GO:0003700">
    <property type="term" value="F:DNA-binding transcription factor activity"/>
    <property type="evidence" value="ECO:0007669"/>
    <property type="project" value="InterPro"/>
</dbReference>
<dbReference type="InterPro" id="IPR036388">
    <property type="entry name" value="WH-like_DNA-bd_sf"/>
</dbReference>
<evidence type="ECO:0000313" key="2">
    <source>
        <dbReference type="EMBL" id="KAA1396015.1"/>
    </source>
</evidence>
<name>A0A5M4FCJ4_9ACTN</name>
<dbReference type="Pfam" id="PF01047">
    <property type="entry name" value="MarR"/>
    <property type="match status" value="1"/>
</dbReference>
<evidence type="ECO:0000259" key="1">
    <source>
        <dbReference type="PROSITE" id="PS50995"/>
    </source>
</evidence>
<dbReference type="RefSeq" id="WP_149690661.1">
    <property type="nucleotide sequence ID" value="NZ_SDPQ02000003.1"/>
</dbReference>
<reference evidence="2" key="1">
    <citation type="submission" date="2019-09" db="EMBL/GenBank/DDBJ databases">
        <authorList>
            <person name="Li J."/>
        </authorList>
    </citation>
    <scope>NUCLEOTIDE SEQUENCE [LARGE SCALE GENOMIC DNA]</scope>
    <source>
        <strain evidence="2">JCM 14732</strain>
    </source>
</reference>
<proteinExistence type="predicted"/>
<dbReference type="EMBL" id="SDPQ02000003">
    <property type="protein sequence ID" value="KAA1396015.1"/>
    <property type="molecule type" value="Genomic_DNA"/>
</dbReference>
<dbReference type="SMART" id="SM00347">
    <property type="entry name" value="HTH_MARR"/>
    <property type="match status" value="1"/>
</dbReference>
<accession>A0A5M4FCJ4</accession>
<gene>
    <name evidence="2" type="ORF">ESP70_017975</name>
</gene>
<dbReference type="InterPro" id="IPR039422">
    <property type="entry name" value="MarR/SlyA-like"/>
</dbReference>
<dbReference type="GO" id="GO:0006950">
    <property type="term" value="P:response to stress"/>
    <property type="evidence" value="ECO:0007669"/>
    <property type="project" value="TreeGrafter"/>
</dbReference>
<dbReference type="OrthoDB" id="122135at2"/>
<dbReference type="PANTHER" id="PTHR33164">
    <property type="entry name" value="TRANSCRIPTIONAL REGULATOR, MARR FAMILY"/>
    <property type="match status" value="1"/>
</dbReference>
<keyword evidence="3" id="KW-1185">Reference proteome</keyword>
<dbReference type="Gene3D" id="1.10.10.10">
    <property type="entry name" value="Winged helix-like DNA-binding domain superfamily/Winged helix DNA-binding domain"/>
    <property type="match status" value="1"/>
</dbReference>